<evidence type="ECO:0000256" key="4">
    <source>
        <dbReference type="ARBA" id="ARBA00023136"/>
    </source>
</evidence>
<reference evidence="6 8" key="1">
    <citation type="submission" date="2018-08" db="EMBL/GenBank/DDBJ databases">
        <title>Murine metabolic-syndrome-specific gut microbial biobank.</title>
        <authorList>
            <person name="Liu C."/>
        </authorList>
    </citation>
    <scope>NUCLEOTIDE SEQUENCE [LARGE SCALE GENOMIC DNA]</scope>
    <source>
        <strain evidence="6 8">X69</strain>
    </source>
</reference>
<proteinExistence type="predicted"/>
<keyword evidence="3 5" id="KW-1133">Transmembrane helix</keyword>
<keyword evidence="2 5" id="KW-0812">Transmembrane</keyword>
<dbReference type="EMBL" id="VIQT01000009">
    <property type="protein sequence ID" value="NDO38737.1"/>
    <property type="molecule type" value="Genomic_DNA"/>
</dbReference>
<dbReference type="EMBL" id="QXWZ01000003">
    <property type="protein sequence ID" value="NBI77731.1"/>
    <property type="molecule type" value="Genomic_DNA"/>
</dbReference>
<dbReference type="GO" id="GO:0016020">
    <property type="term" value="C:membrane"/>
    <property type="evidence" value="ECO:0007669"/>
    <property type="project" value="UniProtKB-SubCell"/>
</dbReference>
<reference evidence="7 9" key="2">
    <citation type="submission" date="2019-06" db="EMBL/GenBank/DDBJ databases">
        <title>Draft genome sequences of 15 bacterial species constituting the stable defined intestinal microbiota of the GM15 gnotobiotic mouse model.</title>
        <authorList>
            <person name="Elie C."/>
            <person name="Mathieu A."/>
            <person name="Saliou A."/>
            <person name="Darnaud M."/>
            <person name="Leulier F."/>
            <person name="Tamellini A."/>
        </authorList>
    </citation>
    <scope>NUCLEOTIDE SEQUENCE [LARGE SCALE GENOMIC DNA]</scope>
    <source>
        <strain evidence="7 9">JM4-15</strain>
    </source>
</reference>
<comment type="subcellular location">
    <subcellularLocation>
        <location evidence="1">Membrane</location>
        <topology evidence="1">Multi-pass membrane protein</topology>
    </subcellularLocation>
</comment>
<dbReference type="Proteomes" id="UP000462501">
    <property type="component" value="Unassembled WGS sequence"/>
</dbReference>
<evidence type="ECO:0000256" key="1">
    <source>
        <dbReference type="ARBA" id="ARBA00004141"/>
    </source>
</evidence>
<evidence type="ECO:0000313" key="8">
    <source>
        <dbReference type="Proteomes" id="UP000446348"/>
    </source>
</evidence>
<feature type="transmembrane region" description="Helical" evidence="5">
    <location>
        <begin position="65"/>
        <end position="86"/>
    </location>
</feature>
<accession>A0A845RG70</accession>
<evidence type="ECO:0000256" key="5">
    <source>
        <dbReference type="SAM" id="Phobius"/>
    </source>
</evidence>
<evidence type="ECO:0000313" key="9">
    <source>
        <dbReference type="Proteomes" id="UP000462501"/>
    </source>
</evidence>
<dbReference type="InterPro" id="IPR003825">
    <property type="entry name" value="Colicin-V_CvpA"/>
</dbReference>
<feature type="transmembrane region" description="Helical" evidence="5">
    <location>
        <begin position="199"/>
        <end position="224"/>
    </location>
</feature>
<sequence length="258" mass="27418">MIPCRFADMVSYIKLSCNAGLQDMKGLYMDSLTAIGLDVAAVAVVVYCAYAAAKKGFLRTVVQMIAYVAVLAAALFFSRSAAPVVYDRVVEPILMRQELHEPTGDAVLVSASSNEEPTSLDGIIGDTIDEFLGGESAGDVADGLIGDLADATLRPMMISTISAIGFVLLFAVLSLAANILLSALGIINHLPVIGTLNAALGCAVGILQGLLIVWILGVLISGVLNLNTDGWWIFTQEAVGRTHIFHYFLTPELLARFR</sequence>
<protein>
    <submittedName>
        <fullName evidence="6">CvpA family protein</fullName>
    </submittedName>
</protein>
<dbReference type="GO" id="GO:0009403">
    <property type="term" value="P:toxin biosynthetic process"/>
    <property type="evidence" value="ECO:0007669"/>
    <property type="project" value="InterPro"/>
</dbReference>
<keyword evidence="4 5" id="KW-0472">Membrane</keyword>
<dbReference type="Pfam" id="PF02674">
    <property type="entry name" value="Colicin_V"/>
    <property type="match status" value="1"/>
</dbReference>
<name>A0A845RG70_9FIRM</name>
<comment type="caution">
    <text evidence="6">The sequence shown here is derived from an EMBL/GenBank/DDBJ whole genome shotgun (WGS) entry which is preliminary data.</text>
</comment>
<evidence type="ECO:0000313" key="6">
    <source>
        <dbReference type="EMBL" id="NBI77731.1"/>
    </source>
</evidence>
<organism evidence="6 8">
    <name type="scientific">Anaerotruncus colihominis</name>
    <dbReference type="NCBI Taxonomy" id="169435"/>
    <lineage>
        <taxon>Bacteria</taxon>
        <taxon>Bacillati</taxon>
        <taxon>Bacillota</taxon>
        <taxon>Clostridia</taxon>
        <taxon>Eubacteriales</taxon>
        <taxon>Oscillospiraceae</taxon>
        <taxon>Anaerotruncus</taxon>
    </lineage>
</organism>
<feature type="transmembrane region" description="Helical" evidence="5">
    <location>
        <begin position="163"/>
        <end position="187"/>
    </location>
</feature>
<feature type="transmembrane region" description="Helical" evidence="5">
    <location>
        <begin position="32"/>
        <end position="53"/>
    </location>
</feature>
<dbReference type="Proteomes" id="UP000446348">
    <property type="component" value="Unassembled WGS sequence"/>
</dbReference>
<evidence type="ECO:0000256" key="2">
    <source>
        <dbReference type="ARBA" id="ARBA00022692"/>
    </source>
</evidence>
<evidence type="ECO:0000256" key="3">
    <source>
        <dbReference type="ARBA" id="ARBA00022989"/>
    </source>
</evidence>
<gene>
    <name evidence="6" type="ORF">D3Z39_02395</name>
    <name evidence="7" type="ORF">FMM72_05630</name>
</gene>
<dbReference type="AlphaFoldDB" id="A0A845RG70"/>
<evidence type="ECO:0000313" key="7">
    <source>
        <dbReference type="EMBL" id="NDO38737.1"/>
    </source>
</evidence>